<organism evidence="2 3">
    <name type="scientific">Nezara viridula</name>
    <name type="common">Southern green stink bug</name>
    <name type="synonym">Cimex viridulus</name>
    <dbReference type="NCBI Taxonomy" id="85310"/>
    <lineage>
        <taxon>Eukaryota</taxon>
        <taxon>Metazoa</taxon>
        <taxon>Ecdysozoa</taxon>
        <taxon>Arthropoda</taxon>
        <taxon>Hexapoda</taxon>
        <taxon>Insecta</taxon>
        <taxon>Pterygota</taxon>
        <taxon>Neoptera</taxon>
        <taxon>Paraneoptera</taxon>
        <taxon>Hemiptera</taxon>
        <taxon>Heteroptera</taxon>
        <taxon>Panheteroptera</taxon>
        <taxon>Pentatomomorpha</taxon>
        <taxon>Pentatomoidea</taxon>
        <taxon>Pentatomidae</taxon>
        <taxon>Pentatominae</taxon>
        <taxon>Nezara</taxon>
    </lineage>
</organism>
<feature type="compositionally biased region" description="Basic and acidic residues" evidence="1">
    <location>
        <begin position="24"/>
        <end position="42"/>
    </location>
</feature>
<reference evidence="2" key="1">
    <citation type="submission" date="2022-01" db="EMBL/GenBank/DDBJ databases">
        <authorList>
            <person name="King R."/>
        </authorList>
    </citation>
    <scope>NUCLEOTIDE SEQUENCE</scope>
</reference>
<evidence type="ECO:0000313" key="2">
    <source>
        <dbReference type="EMBL" id="CAH1395690.1"/>
    </source>
</evidence>
<dbReference type="Proteomes" id="UP001152798">
    <property type="component" value="Chromosome 3"/>
</dbReference>
<feature type="compositionally biased region" description="Polar residues" evidence="1">
    <location>
        <begin position="232"/>
        <end position="242"/>
    </location>
</feature>
<feature type="region of interest" description="Disordered" evidence="1">
    <location>
        <begin position="15"/>
        <end position="49"/>
    </location>
</feature>
<protein>
    <recommendedName>
        <fullName evidence="4">Copia protein</fullName>
    </recommendedName>
</protein>
<dbReference type="CDD" id="cd09272">
    <property type="entry name" value="RNase_HI_RT_Ty1"/>
    <property type="match status" value="1"/>
</dbReference>
<dbReference type="PANTHER" id="PTHR11439">
    <property type="entry name" value="GAG-POL-RELATED RETROTRANSPOSON"/>
    <property type="match status" value="1"/>
</dbReference>
<evidence type="ECO:0000313" key="3">
    <source>
        <dbReference type="Proteomes" id="UP001152798"/>
    </source>
</evidence>
<accession>A0A9P0H5A1</accession>
<dbReference type="AlphaFoldDB" id="A0A9P0H5A1"/>
<sequence length="254" mass="29139">MADFYGNYELSQLPTGLQIAESDDQQKYEEDPSEDNFKEDLLSSRSSPSVSELPKQAEYISISNATQKALWLKMVLVELDELKPDMTINIKCDNNGAVDLTENSTHHSRTKHIDVHHHFVREAVKNRQVLVLKESTEFMVPDVLRKALPRVNITDVQRRWDWCSILRAKRKCWRHAECNSNTIVSNKISVKGKRRKTRISKIFKAKVEKGKELNLEARPSDTGEWHLVSPSKAVSQRPAGTTDSERKVSFQQIP</sequence>
<proteinExistence type="predicted"/>
<evidence type="ECO:0000256" key="1">
    <source>
        <dbReference type="SAM" id="MobiDB-lite"/>
    </source>
</evidence>
<dbReference type="PANTHER" id="PTHR11439:SF467">
    <property type="entry name" value="INTEGRASE CATALYTIC DOMAIN-CONTAINING PROTEIN"/>
    <property type="match status" value="1"/>
</dbReference>
<gene>
    <name evidence="2" type="ORF">NEZAVI_LOCUS5921</name>
</gene>
<name>A0A9P0H5A1_NEZVI</name>
<feature type="region of interest" description="Disordered" evidence="1">
    <location>
        <begin position="219"/>
        <end position="254"/>
    </location>
</feature>
<dbReference type="OrthoDB" id="1645289at2759"/>
<evidence type="ECO:0008006" key="4">
    <source>
        <dbReference type="Google" id="ProtNLM"/>
    </source>
</evidence>
<keyword evidence="3" id="KW-1185">Reference proteome</keyword>
<dbReference type="EMBL" id="OV725079">
    <property type="protein sequence ID" value="CAH1395690.1"/>
    <property type="molecule type" value="Genomic_DNA"/>
</dbReference>